<keyword evidence="2" id="KW-1185">Reference proteome</keyword>
<dbReference type="GeneID" id="140014889"/>
<evidence type="ECO:0000256" key="1">
    <source>
        <dbReference type="SAM" id="MobiDB-lite"/>
    </source>
</evidence>
<sequence>MKISFNSRLDNGPRPFKFLNVWTSKPCLLDVIRDSWTIEIQGSPLRVLCSKLLATRRAIQQWNKQHFGNVFNAIREAEAALLRAEEDVEHYESEDVHEELYKAQAELNRALAIEEQFWRQKVSVKWLNNGDRNTKYFHAVVKQRRVQGAIHRAKNSNGTWVKKDDDIANEAIEYFSGLFSGSMDSSPGELVHLIPTMVTGEENTRLEEVPDMEDVRRMVFTMDGESATGPDGFTDLDSEPGV</sequence>
<feature type="region of interest" description="Disordered" evidence="1">
    <location>
        <begin position="223"/>
        <end position="242"/>
    </location>
</feature>
<dbReference type="Proteomes" id="UP001652660">
    <property type="component" value="Chromosome 9e"/>
</dbReference>
<accession>A0ABM4VSW5</accession>
<protein>
    <submittedName>
        <fullName evidence="3">Uncharacterized protein</fullName>
    </submittedName>
</protein>
<dbReference type="RefSeq" id="XP_071922630.1">
    <property type="nucleotide sequence ID" value="XM_072066529.1"/>
</dbReference>
<evidence type="ECO:0000313" key="2">
    <source>
        <dbReference type="Proteomes" id="UP001652660"/>
    </source>
</evidence>
<reference evidence="3" key="1">
    <citation type="submission" date="2025-08" db="UniProtKB">
        <authorList>
            <consortium name="RefSeq"/>
        </authorList>
    </citation>
    <scope>IDENTIFICATION</scope>
    <source>
        <tissue evidence="3">Leaves</tissue>
    </source>
</reference>
<organism evidence="2 3">
    <name type="scientific">Coffea arabica</name>
    <name type="common">Arabian coffee</name>
    <dbReference type="NCBI Taxonomy" id="13443"/>
    <lineage>
        <taxon>Eukaryota</taxon>
        <taxon>Viridiplantae</taxon>
        <taxon>Streptophyta</taxon>
        <taxon>Embryophyta</taxon>
        <taxon>Tracheophyta</taxon>
        <taxon>Spermatophyta</taxon>
        <taxon>Magnoliopsida</taxon>
        <taxon>eudicotyledons</taxon>
        <taxon>Gunneridae</taxon>
        <taxon>Pentapetalae</taxon>
        <taxon>asterids</taxon>
        <taxon>lamiids</taxon>
        <taxon>Gentianales</taxon>
        <taxon>Rubiaceae</taxon>
        <taxon>Ixoroideae</taxon>
        <taxon>Gardenieae complex</taxon>
        <taxon>Bertiereae - Coffeeae clade</taxon>
        <taxon>Coffeeae</taxon>
        <taxon>Coffea</taxon>
    </lineage>
</organism>
<proteinExistence type="predicted"/>
<name>A0ABM4VSW5_COFAR</name>
<evidence type="ECO:0000313" key="3">
    <source>
        <dbReference type="RefSeq" id="XP_071922630.1"/>
    </source>
</evidence>
<gene>
    <name evidence="3" type="primary">LOC140014889</name>
</gene>